<dbReference type="EMBL" id="CP022530">
    <property type="protein sequence ID" value="ASP40718.1"/>
    <property type="molecule type" value="Genomic_DNA"/>
</dbReference>
<dbReference type="RefSeq" id="WP_094061878.1">
    <property type="nucleotide sequence ID" value="NZ_CP022530.1"/>
</dbReference>
<dbReference type="Pfam" id="PF09694">
    <property type="entry name" value="Gcw_chp"/>
    <property type="match status" value="1"/>
</dbReference>
<accession>A0A222FNX8</accession>
<protein>
    <submittedName>
        <fullName evidence="1">Uncharacterized protein</fullName>
    </submittedName>
</protein>
<dbReference type="KEGG" id="bsan:CHH28_19485"/>
<dbReference type="OrthoDB" id="9793561at2"/>
<reference evidence="1 2" key="1">
    <citation type="submission" date="2017-07" db="EMBL/GenBank/DDBJ databases">
        <title>Annotated genome sequence of Bacterioplanes sanyensis isolated from Red Sea.</title>
        <authorList>
            <person name="Rehman Z.U."/>
        </authorList>
    </citation>
    <scope>NUCLEOTIDE SEQUENCE [LARGE SCALE GENOMIC DNA]</scope>
    <source>
        <strain evidence="1 2">NV9</strain>
    </source>
</reference>
<organism evidence="1 2">
    <name type="scientific">Bacterioplanes sanyensis</name>
    <dbReference type="NCBI Taxonomy" id="1249553"/>
    <lineage>
        <taxon>Bacteria</taxon>
        <taxon>Pseudomonadati</taxon>
        <taxon>Pseudomonadota</taxon>
        <taxon>Gammaproteobacteria</taxon>
        <taxon>Oceanospirillales</taxon>
        <taxon>Oceanospirillaceae</taxon>
        <taxon>Bacterioplanes</taxon>
    </lineage>
</organism>
<gene>
    <name evidence="1" type="ORF">CHH28_19485</name>
</gene>
<evidence type="ECO:0000313" key="1">
    <source>
        <dbReference type="EMBL" id="ASP40718.1"/>
    </source>
</evidence>
<proteinExistence type="predicted"/>
<evidence type="ECO:0000313" key="2">
    <source>
        <dbReference type="Proteomes" id="UP000202440"/>
    </source>
</evidence>
<dbReference type="AlphaFoldDB" id="A0A222FNX8"/>
<name>A0A222FNX8_9GAMM</name>
<dbReference type="Proteomes" id="UP000202440">
    <property type="component" value="Chromosome"/>
</dbReference>
<sequence length="220" mass="25016">MKNILLGSLLLAAATVEAQPRYNLALVSDYIFRGLTKTDHEPALQGGTDVKRGDAYAGIWFSNIDTPDESEGIPVEMDAYFGYNHRFGGFNLDTSVITYNYLVDSLQDETEFRLATNPSKGWELSVARGIKQKTWYPEIRYEQYLQHRLYLDLIAGVWLADDADDKGISLRAELARDFPEFYSIDLFVAADYISDETPFGMDNDKDDSDFQVVFGIRKNF</sequence>
<dbReference type="NCBIfam" id="TIGR02001">
    <property type="entry name" value="gcw_chp"/>
    <property type="match status" value="1"/>
</dbReference>
<keyword evidence="2" id="KW-1185">Reference proteome</keyword>
<dbReference type="InterPro" id="IPR010239">
    <property type="entry name" value="CHP02001"/>
</dbReference>